<keyword evidence="11" id="KW-0067">ATP-binding</keyword>
<dbReference type="SMART" id="SM00304">
    <property type="entry name" value="HAMP"/>
    <property type="match status" value="1"/>
</dbReference>
<evidence type="ECO:0000259" key="10">
    <source>
        <dbReference type="PROSITE" id="PS50885"/>
    </source>
</evidence>
<evidence type="ECO:0000259" key="9">
    <source>
        <dbReference type="PROSITE" id="PS50109"/>
    </source>
</evidence>
<dbReference type="PROSITE" id="PS50885">
    <property type="entry name" value="HAMP"/>
    <property type="match status" value="1"/>
</dbReference>
<evidence type="ECO:0000313" key="11">
    <source>
        <dbReference type="EMBL" id="WCE11176.1"/>
    </source>
</evidence>
<keyword evidence="8" id="KW-0472">Membrane</keyword>
<dbReference type="Pfam" id="PF00672">
    <property type="entry name" value="HAMP"/>
    <property type="match status" value="1"/>
</dbReference>
<evidence type="ECO:0000256" key="7">
    <source>
        <dbReference type="ARBA" id="ARBA00023012"/>
    </source>
</evidence>
<reference evidence="11 12" key="1">
    <citation type="submission" date="2023-01" db="EMBL/GenBank/DDBJ databases">
        <title>Genome sequence resource and annotation of Enterobacter ludwigii, an economically important pathogen of seedling wilt with strawberry.</title>
        <authorList>
            <person name="Xie Y."/>
        </authorList>
    </citation>
    <scope>NUCLEOTIDE SEQUENCE [LARGE SCALE GENOMIC DNA]</scope>
    <source>
        <strain evidence="11 12">CM-TZ4</strain>
    </source>
</reference>
<dbReference type="SUPFAM" id="SSF47384">
    <property type="entry name" value="Homodimeric domain of signal transducing histidine kinase"/>
    <property type="match status" value="1"/>
</dbReference>
<feature type="transmembrane region" description="Helical" evidence="8">
    <location>
        <begin position="23"/>
        <end position="44"/>
    </location>
</feature>
<dbReference type="InterPro" id="IPR036097">
    <property type="entry name" value="HisK_dim/P_sf"/>
</dbReference>
<dbReference type="InterPro" id="IPR003660">
    <property type="entry name" value="HAMP_dom"/>
</dbReference>
<dbReference type="InterPro" id="IPR005467">
    <property type="entry name" value="His_kinase_dom"/>
</dbReference>
<dbReference type="Proteomes" id="UP001210538">
    <property type="component" value="Chromosome"/>
</dbReference>
<dbReference type="SUPFAM" id="SSF55874">
    <property type="entry name" value="ATPase domain of HSP90 chaperone/DNA topoisomerase II/histidine kinase"/>
    <property type="match status" value="1"/>
</dbReference>
<comment type="subcellular location">
    <subcellularLocation>
        <location evidence="2">Cell inner membrane</location>
        <topology evidence="2">Multi-pass membrane protein</topology>
    </subcellularLocation>
</comment>
<dbReference type="EMBL" id="CP116347">
    <property type="protein sequence ID" value="WCE11176.1"/>
    <property type="molecule type" value="Genomic_DNA"/>
</dbReference>
<keyword evidence="6" id="KW-0418">Kinase</keyword>
<dbReference type="GO" id="GO:0005886">
    <property type="term" value="C:plasma membrane"/>
    <property type="evidence" value="ECO:0007669"/>
    <property type="project" value="UniProtKB-SubCell"/>
</dbReference>
<keyword evidence="4" id="KW-0597">Phosphoprotein</keyword>
<dbReference type="InterPro" id="IPR050351">
    <property type="entry name" value="BphY/WalK/GraS-like"/>
</dbReference>
<gene>
    <name evidence="11" type="ORF">PHA72_13785</name>
</gene>
<dbReference type="InterPro" id="IPR004358">
    <property type="entry name" value="Sig_transdc_His_kin-like_C"/>
</dbReference>
<feature type="domain" description="HAMP" evidence="10">
    <location>
        <begin position="120"/>
        <end position="174"/>
    </location>
</feature>
<evidence type="ECO:0000256" key="2">
    <source>
        <dbReference type="ARBA" id="ARBA00004429"/>
    </source>
</evidence>
<dbReference type="GO" id="GO:0005524">
    <property type="term" value="F:ATP binding"/>
    <property type="evidence" value="ECO:0007669"/>
    <property type="project" value="UniProtKB-KW"/>
</dbReference>
<evidence type="ECO:0000256" key="3">
    <source>
        <dbReference type="ARBA" id="ARBA00012438"/>
    </source>
</evidence>
<evidence type="ECO:0000256" key="1">
    <source>
        <dbReference type="ARBA" id="ARBA00000085"/>
    </source>
</evidence>
<dbReference type="Pfam" id="PF00512">
    <property type="entry name" value="HisKA"/>
    <property type="match status" value="1"/>
</dbReference>
<dbReference type="InterPro" id="IPR003661">
    <property type="entry name" value="HisK_dim/P_dom"/>
</dbReference>
<feature type="domain" description="Histidine kinase" evidence="9">
    <location>
        <begin position="182"/>
        <end position="396"/>
    </location>
</feature>
<dbReference type="RefSeq" id="WP_059306232.1">
    <property type="nucleotide sequence ID" value="NZ_CAWPLG010000223.1"/>
</dbReference>
<accession>A0AAX3L4Z1</accession>
<dbReference type="PANTHER" id="PTHR45453">
    <property type="entry name" value="PHOSPHATE REGULON SENSOR PROTEIN PHOR"/>
    <property type="match status" value="1"/>
</dbReference>
<evidence type="ECO:0000256" key="6">
    <source>
        <dbReference type="ARBA" id="ARBA00022777"/>
    </source>
</evidence>
<comment type="catalytic activity">
    <reaction evidence="1">
        <text>ATP + protein L-histidine = ADP + protein N-phospho-L-histidine.</text>
        <dbReference type="EC" id="2.7.13.3"/>
    </reaction>
</comment>
<sequence length="400" mass="45005">MKKFTLSPRGEPSTLWNWICKRLISLAVGSIILIAFFMWVRFFVENKWHAYRMPEAVRAELSVLSKHPEQNINRYHEIIDTWYGLSYSDPTMGIKDWVILGILVLIFIPIIFMLTLKTARPISHHISRLAGAARSVAEGGFGTRVPVPDNLPLELRSLSENFNGMSMQLERYEKDLKKSHVIMAHELRSPLTAAIGRLQGIMDGVFEPSQAQLNMIMQQMNDLNRLVDDLHLLKLADANQLNLSLVSTSLDQIIREKVAWTMPSAQRVGVNIIYHEGESVTCRVDPYRIGQVFLILMDNALRYAAEGGILDIRYHVSDKKVSVIFRDNGPAVPDALLETIFSPFVREEQSRSRHTGGSGLGLSIARAICEAHRGTVFAERNASGGLSFTMTIPLSEKGQH</sequence>
<dbReference type="GO" id="GO:0004721">
    <property type="term" value="F:phosphoprotein phosphatase activity"/>
    <property type="evidence" value="ECO:0007669"/>
    <property type="project" value="TreeGrafter"/>
</dbReference>
<evidence type="ECO:0000313" key="12">
    <source>
        <dbReference type="Proteomes" id="UP001210538"/>
    </source>
</evidence>
<proteinExistence type="predicted"/>
<keyword evidence="11" id="KW-0547">Nucleotide-binding</keyword>
<keyword evidence="5" id="KW-0808">Transferase</keyword>
<dbReference type="CDD" id="cd00082">
    <property type="entry name" value="HisKA"/>
    <property type="match status" value="1"/>
</dbReference>
<organism evidence="11 12">
    <name type="scientific">Enterobacter ludwigii</name>
    <dbReference type="NCBI Taxonomy" id="299767"/>
    <lineage>
        <taxon>Bacteria</taxon>
        <taxon>Pseudomonadati</taxon>
        <taxon>Pseudomonadota</taxon>
        <taxon>Gammaproteobacteria</taxon>
        <taxon>Enterobacterales</taxon>
        <taxon>Enterobacteriaceae</taxon>
        <taxon>Enterobacter</taxon>
        <taxon>Enterobacter cloacae complex</taxon>
    </lineage>
</organism>
<dbReference type="GO" id="GO:0016036">
    <property type="term" value="P:cellular response to phosphate starvation"/>
    <property type="evidence" value="ECO:0007669"/>
    <property type="project" value="TreeGrafter"/>
</dbReference>
<dbReference type="Pfam" id="PF02518">
    <property type="entry name" value="HATPase_c"/>
    <property type="match status" value="1"/>
</dbReference>
<dbReference type="PANTHER" id="PTHR45453:SF1">
    <property type="entry name" value="PHOSPHATE REGULON SENSOR PROTEIN PHOR"/>
    <property type="match status" value="1"/>
</dbReference>
<dbReference type="InterPro" id="IPR003594">
    <property type="entry name" value="HATPase_dom"/>
</dbReference>
<evidence type="ECO:0000256" key="8">
    <source>
        <dbReference type="SAM" id="Phobius"/>
    </source>
</evidence>
<feature type="transmembrane region" description="Helical" evidence="8">
    <location>
        <begin position="97"/>
        <end position="116"/>
    </location>
</feature>
<evidence type="ECO:0000256" key="5">
    <source>
        <dbReference type="ARBA" id="ARBA00022679"/>
    </source>
</evidence>
<dbReference type="InterPro" id="IPR036890">
    <property type="entry name" value="HATPase_C_sf"/>
</dbReference>
<keyword evidence="8" id="KW-1133">Transmembrane helix</keyword>
<evidence type="ECO:0000256" key="4">
    <source>
        <dbReference type="ARBA" id="ARBA00022553"/>
    </source>
</evidence>
<dbReference type="PRINTS" id="PR00344">
    <property type="entry name" value="BCTRLSENSOR"/>
</dbReference>
<dbReference type="Gene3D" id="6.10.340.10">
    <property type="match status" value="1"/>
</dbReference>
<dbReference type="Gene3D" id="3.30.565.10">
    <property type="entry name" value="Histidine kinase-like ATPase, C-terminal domain"/>
    <property type="match status" value="1"/>
</dbReference>
<dbReference type="Gene3D" id="1.10.287.130">
    <property type="match status" value="1"/>
</dbReference>
<dbReference type="EC" id="2.7.13.3" evidence="3"/>
<keyword evidence="7" id="KW-0902">Two-component regulatory system</keyword>
<dbReference type="CDD" id="cd06225">
    <property type="entry name" value="HAMP"/>
    <property type="match status" value="1"/>
</dbReference>
<dbReference type="AlphaFoldDB" id="A0AAX3L4Z1"/>
<dbReference type="GO" id="GO:0000155">
    <property type="term" value="F:phosphorelay sensor kinase activity"/>
    <property type="evidence" value="ECO:0007669"/>
    <property type="project" value="InterPro"/>
</dbReference>
<dbReference type="PROSITE" id="PS50109">
    <property type="entry name" value="HIS_KIN"/>
    <property type="match status" value="1"/>
</dbReference>
<dbReference type="SMART" id="SM00388">
    <property type="entry name" value="HisKA"/>
    <property type="match status" value="1"/>
</dbReference>
<keyword evidence="8" id="KW-0812">Transmembrane</keyword>
<dbReference type="SMART" id="SM00387">
    <property type="entry name" value="HATPase_c"/>
    <property type="match status" value="1"/>
</dbReference>
<name>A0AAX3L4Z1_9ENTR</name>
<keyword evidence="12" id="KW-1185">Reference proteome</keyword>
<protein>
    <recommendedName>
        <fullName evidence="3">histidine kinase</fullName>
        <ecNumber evidence="3">2.7.13.3</ecNumber>
    </recommendedName>
</protein>